<dbReference type="STRING" id="1185876.BN8_01775"/>
<feature type="domain" description="Schlafen AlbA-2" evidence="1">
    <location>
        <begin position="85"/>
        <end position="216"/>
    </location>
</feature>
<evidence type="ECO:0000313" key="2">
    <source>
        <dbReference type="EMBL" id="CCH52753.1"/>
    </source>
</evidence>
<protein>
    <submittedName>
        <fullName evidence="2">Putative transcriptional regulator</fullName>
    </submittedName>
</protein>
<organism evidence="2 3">
    <name type="scientific">Fibrisoma limi BUZ 3</name>
    <dbReference type="NCBI Taxonomy" id="1185876"/>
    <lineage>
        <taxon>Bacteria</taxon>
        <taxon>Pseudomonadati</taxon>
        <taxon>Bacteroidota</taxon>
        <taxon>Cytophagia</taxon>
        <taxon>Cytophagales</taxon>
        <taxon>Spirosomataceae</taxon>
        <taxon>Fibrisoma</taxon>
    </lineage>
</organism>
<dbReference type="Gene3D" id="3.30.950.30">
    <property type="entry name" value="Schlafen, AAA domain"/>
    <property type="match status" value="1"/>
</dbReference>
<dbReference type="Pfam" id="PF04326">
    <property type="entry name" value="SLFN_AlbA_2"/>
    <property type="match status" value="1"/>
</dbReference>
<name>I2GFS8_9BACT</name>
<accession>I2GFS8</accession>
<comment type="caution">
    <text evidence="2">The sequence shown here is derived from an EMBL/GenBank/DDBJ whole genome shotgun (WGS) entry which is preliminary data.</text>
</comment>
<keyword evidence="3" id="KW-1185">Reference proteome</keyword>
<dbReference type="eggNOG" id="COG2865">
    <property type="taxonomic scope" value="Bacteria"/>
</dbReference>
<dbReference type="InterPro" id="IPR038461">
    <property type="entry name" value="Schlafen_AlbA_2_dom_sf"/>
</dbReference>
<dbReference type="AlphaFoldDB" id="I2GFS8"/>
<dbReference type="InterPro" id="IPR007421">
    <property type="entry name" value="Schlafen_AlbA_2_dom"/>
</dbReference>
<dbReference type="Proteomes" id="UP000009309">
    <property type="component" value="Unassembled WGS sequence"/>
</dbReference>
<reference evidence="2 3" key="1">
    <citation type="journal article" date="2012" name="J. Bacteriol.">
        <title>Genome Sequence of the Filamentous Bacterium Fibrisoma limi BUZ 3T.</title>
        <authorList>
            <person name="Filippini M."/>
            <person name="Qi W."/>
            <person name="Jaenicke S."/>
            <person name="Goesmann A."/>
            <person name="Smits T.H."/>
            <person name="Bagheri H.C."/>
        </authorList>
    </citation>
    <scope>NUCLEOTIDE SEQUENCE [LARGE SCALE GENOMIC DNA]</scope>
    <source>
        <strain evidence="3">BUZ 3T</strain>
    </source>
</reference>
<dbReference type="EMBL" id="CAIT01000006">
    <property type="protein sequence ID" value="CCH52753.1"/>
    <property type="molecule type" value="Genomic_DNA"/>
</dbReference>
<sequence>MLKFMVWSSRSAVAEALILFTYTSSNKRWAKAVFRTIWRKNDGILIDLSQFGAIIFNRTMYLFGKRADKLDLSDIYRLVNNRIQESKNLDFKKELKISSGDDRKEFLADVSAMMNTEGGCIIFGIEEAKGADGKNSGIACSVNGIQVINVDSTLQQIESLVENGLDPKSKSLIFSPIHIDDNNYVLVVGIPQNIGLPSMVSYSGTNKFYSRGNTGKYLPDVIGVNQMFTRAMSIKEKAEAFRQERIQLVRSQEFLTNIDTVGSYFMHVVPLGRQGDALVNLNFQPTIDFLRSNLKVIEGLGGQPRYNVEGYCMYYEKHDNRLVDTYAQIFRDGCLEFYTNRHILGRPYVHGHRLENIVIENFKSTLNIYSQLAVEPPFVVFLSLFDLETLVIKNNDFHESTSVIGRKRMLFSPLLVDNLDVSPASHMKPILDIFWQSGNMEGSPNYNKEGQWIPRNY</sequence>
<evidence type="ECO:0000313" key="3">
    <source>
        <dbReference type="Proteomes" id="UP000009309"/>
    </source>
</evidence>
<proteinExistence type="predicted"/>
<gene>
    <name evidence="2" type="ORF">BN8_01775</name>
</gene>
<evidence type="ECO:0000259" key="1">
    <source>
        <dbReference type="Pfam" id="PF04326"/>
    </source>
</evidence>